<dbReference type="EMBL" id="MW394391">
    <property type="protein sequence ID" value="QQV92165.1"/>
    <property type="molecule type" value="Genomic_DNA"/>
</dbReference>
<dbReference type="Proteomes" id="UP000596381">
    <property type="component" value="Segment"/>
</dbReference>
<proteinExistence type="predicted"/>
<protein>
    <submittedName>
        <fullName evidence="1">Uncharacterized protein</fullName>
    </submittedName>
</protein>
<sequence length="178" mass="20637">MNTTLTEAQVNKHVELAAKRFLFSSVTKCNFYYTDMFDFKFQPTNIPTPGEKTPWEDFLLYLRIIGVKGFSYSIYHGELYFIAPVITAVPSHQINSISVTLIRHLFNEPYICSFAANHYDIPEQQRLFYKEFYPQKYSSATCFAHDLGAKFDTLTYYEALKAASLYQDLGITTIYYTA</sequence>
<gene>
    <name evidence="1" type="ORF">vBKpMFBKp24_035</name>
</gene>
<evidence type="ECO:0000313" key="1">
    <source>
        <dbReference type="EMBL" id="QQV92165.1"/>
    </source>
</evidence>
<name>A0A7U0GBK1_9CAUD</name>
<evidence type="ECO:0000313" key="2">
    <source>
        <dbReference type="Proteomes" id="UP000596381"/>
    </source>
</evidence>
<reference evidence="1 2" key="1">
    <citation type="submission" date="2020-12" db="EMBL/GenBank/DDBJ databases">
        <title>Genomic characterization of four novel bacteriophages infecting Klebsiella pneumoniae.</title>
        <authorList>
            <person name="Estrada Bonilla B."/>
            <person name="Costa A.R."/>
            <person name="van Rossum T."/>
            <person name="Hagedoorn S."/>
            <person name="Wallinga H."/>
            <person name="Xiao M."/>
            <person name="Song W."/>
            <person name="Haas P.-J."/>
            <person name="Nobrega F.L."/>
            <person name="Brouns S.J.J."/>
        </authorList>
    </citation>
    <scope>NUCLEOTIDE SEQUENCE [LARGE SCALE GENOMIC DNA]</scope>
</reference>
<organism evidence="1 2">
    <name type="scientific">Klebsiella phage vB_KpM_FBKp24</name>
    <dbReference type="NCBI Taxonomy" id="2801834"/>
    <lineage>
        <taxon>Viruses</taxon>
        <taxon>Duplodnaviria</taxon>
        <taxon>Heunggongvirae</taxon>
        <taxon>Uroviricota</taxon>
        <taxon>Caudoviricetes</taxon>
        <taxon>Chimalliviridae</taxon>
        <taxon>Maaswegvirus</taxon>
        <taxon>Maaswegvirus Kp24</taxon>
    </lineage>
</organism>
<accession>A0A7U0GBK1</accession>
<keyword evidence="2" id="KW-1185">Reference proteome</keyword>